<proteinExistence type="inferred from homology"/>
<dbReference type="AlphaFoldDB" id="A0A0C2HW58"/>
<reference evidence="3 4" key="1">
    <citation type="submission" date="2014-12" db="EMBL/GenBank/DDBJ databases">
        <title>Genomes of Geoalkalibacter ferrihydriticus and Geoalkalibacter subterraneus, two haloalkaliphilic metal-reducing members of the Geobacteraceae.</title>
        <authorList>
            <person name="Badalamenti J.P."/>
            <person name="Torres C.I."/>
            <person name="Krajmalnik-Brown R."/>
            <person name="Bond D.R."/>
        </authorList>
    </citation>
    <scope>NUCLEOTIDE SEQUENCE [LARGE SCALE GENOMIC DNA]</scope>
    <source>
        <strain evidence="3 4">DSM 17813</strain>
    </source>
</reference>
<dbReference type="CDD" id="cd00254">
    <property type="entry name" value="LT-like"/>
    <property type="match status" value="1"/>
</dbReference>
<comment type="similarity">
    <text evidence="1">Belongs to the transglycosylase Slt family.</text>
</comment>
<dbReference type="PANTHER" id="PTHR37423:SF2">
    <property type="entry name" value="MEMBRANE-BOUND LYTIC MUREIN TRANSGLYCOSYLASE C"/>
    <property type="match status" value="1"/>
</dbReference>
<dbReference type="RefSeq" id="WP_040098210.1">
    <property type="nucleotide sequence ID" value="NZ_JWJD01000002.1"/>
</dbReference>
<evidence type="ECO:0000259" key="2">
    <source>
        <dbReference type="Pfam" id="PF01464"/>
    </source>
</evidence>
<feature type="domain" description="Transglycosylase SLT" evidence="2">
    <location>
        <begin position="129"/>
        <end position="227"/>
    </location>
</feature>
<dbReference type="EMBL" id="JWJD01000002">
    <property type="protein sequence ID" value="KIH77007.1"/>
    <property type="molecule type" value="Genomic_DNA"/>
</dbReference>
<dbReference type="Gene3D" id="1.10.530.10">
    <property type="match status" value="1"/>
</dbReference>
<dbReference type="GO" id="GO:0008933">
    <property type="term" value="F:peptidoglycan lytic transglycosylase activity"/>
    <property type="evidence" value="ECO:0007669"/>
    <property type="project" value="InterPro"/>
</dbReference>
<organism evidence="3 4">
    <name type="scientific">Geoalkalibacter ferrihydriticus DSM 17813</name>
    <dbReference type="NCBI Taxonomy" id="1121915"/>
    <lineage>
        <taxon>Bacteria</taxon>
        <taxon>Pseudomonadati</taxon>
        <taxon>Thermodesulfobacteriota</taxon>
        <taxon>Desulfuromonadia</taxon>
        <taxon>Desulfuromonadales</taxon>
        <taxon>Geoalkalibacteraceae</taxon>
        <taxon>Geoalkalibacter</taxon>
    </lineage>
</organism>
<dbReference type="GO" id="GO:0000270">
    <property type="term" value="P:peptidoglycan metabolic process"/>
    <property type="evidence" value="ECO:0007669"/>
    <property type="project" value="InterPro"/>
</dbReference>
<evidence type="ECO:0000313" key="4">
    <source>
        <dbReference type="Proteomes" id="UP000035068"/>
    </source>
</evidence>
<dbReference type="GO" id="GO:0016020">
    <property type="term" value="C:membrane"/>
    <property type="evidence" value="ECO:0007669"/>
    <property type="project" value="InterPro"/>
</dbReference>
<gene>
    <name evidence="3" type="ORF">GFER_08065</name>
</gene>
<protein>
    <recommendedName>
        <fullName evidence="2">Transglycosylase SLT domain-containing protein</fullName>
    </recommendedName>
</protein>
<accession>A0A0C2HW58</accession>
<dbReference type="PANTHER" id="PTHR37423">
    <property type="entry name" value="SOLUBLE LYTIC MUREIN TRANSGLYCOSYLASE-RELATED"/>
    <property type="match status" value="1"/>
</dbReference>
<evidence type="ECO:0000256" key="1">
    <source>
        <dbReference type="ARBA" id="ARBA00007734"/>
    </source>
</evidence>
<sequence>MAVNPIANLREMLAAQATGADTDTAKKTRVFEQLLDSSLAQGQPLSGDQARHLAALVKLEMMAGLIAWDDNGKRDTASFFASLPPVPPANPAVARQKFSLMSENRPVATAAPRLTHSTESKPASTIEQLVDKAAQRYQVAPELIKAVIKAESSFNPRAQSPAGAQGLMQLMPATARELGVEDSFDPEQNIMGGTRYLRDLLKRYDGNLDQALAAYNWGMGNLARSDGRLPEETRNYQIRVKQYLTEFSGKRSA</sequence>
<comment type="caution">
    <text evidence="3">The sequence shown here is derived from an EMBL/GenBank/DDBJ whole genome shotgun (WGS) entry which is preliminary data.</text>
</comment>
<dbReference type="InterPro" id="IPR023346">
    <property type="entry name" value="Lysozyme-like_dom_sf"/>
</dbReference>
<keyword evidence="4" id="KW-1185">Reference proteome</keyword>
<dbReference type="SUPFAM" id="SSF53955">
    <property type="entry name" value="Lysozyme-like"/>
    <property type="match status" value="1"/>
</dbReference>
<dbReference type="Pfam" id="PF01464">
    <property type="entry name" value="SLT"/>
    <property type="match status" value="1"/>
</dbReference>
<evidence type="ECO:0000313" key="3">
    <source>
        <dbReference type="EMBL" id="KIH77007.1"/>
    </source>
</evidence>
<dbReference type="Proteomes" id="UP000035068">
    <property type="component" value="Unassembled WGS sequence"/>
</dbReference>
<name>A0A0C2HW58_9BACT</name>
<dbReference type="InterPro" id="IPR008258">
    <property type="entry name" value="Transglycosylase_SLT_dom_1"/>
</dbReference>
<dbReference type="InterPro" id="IPR000189">
    <property type="entry name" value="Transglyc_AS"/>
</dbReference>
<dbReference type="PROSITE" id="PS00922">
    <property type="entry name" value="TRANSGLYCOSYLASE"/>
    <property type="match status" value="1"/>
</dbReference>